<dbReference type="PRINTS" id="PR01185">
    <property type="entry name" value="INTEGRINA"/>
</dbReference>
<proteinExistence type="predicted"/>
<evidence type="ECO:0000313" key="6">
    <source>
        <dbReference type="EMBL" id="RVU27415.1"/>
    </source>
</evidence>
<keyword evidence="7" id="KW-1185">Reference proteome</keyword>
<organism evidence="6 7">
    <name type="scientific">Streptomyces antnestii</name>
    <dbReference type="NCBI Taxonomy" id="2494256"/>
    <lineage>
        <taxon>Bacteria</taxon>
        <taxon>Bacillati</taxon>
        <taxon>Actinomycetota</taxon>
        <taxon>Actinomycetes</taxon>
        <taxon>Kitasatosporales</taxon>
        <taxon>Streptomycetaceae</taxon>
        <taxon>Streptomyces</taxon>
    </lineage>
</organism>
<accession>A0A437PYR8</accession>
<keyword evidence="2" id="KW-0677">Repeat</keyword>
<keyword evidence="4" id="KW-0325">Glycoprotein</keyword>
<keyword evidence="3" id="KW-0378">Hydrolase</keyword>
<dbReference type="Pfam" id="PF01839">
    <property type="entry name" value="FG-GAP"/>
    <property type="match status" value="3"/>
</dbReference>
<feature type="signal peptide" evidence="5">
    <location>
        <begin position="1"/>
        <end position="29"/>
    </location>
</feature>
<feature type="chain" id="PRO_5039326790" description="Integrin-like protein" evidence="5">
    <location>
        <begin position="30"/>
        <end position="450"/>
    </location>
</feature>
<evidence type="ECO:0000256" key="3">
    <source>
        <dbReference type="ARBA" id="ARBA00022801"/>
    </source>
</evidence>
<dbReference type="SUPFAM" id="SSF69318">
    <property type="entry name" value="Integrin alpha N-terminal domain"/>
    <property type="match status" value="1"/>
</dbReference>
<evidence type="ECO:0000313" key="7">
    <source>
        <dbReference type="Proteomes" id="UP000283128"/>
    </source>
</evidence>
<dbReference type="RefSeq" id="WP_127827673.1">
    <property type="nucleotide sequence ID" value="NZ_RZYA01000003.1"/>
</dbReference>
<name>A0A437PYR8_9ACTN</name>
<dbReference type="Gene3D" id="2.130.10.130">
    <property type="entry name" value="Integrin alpha, N-terminal"/>
    <property type="match status" value="3"/>
</dbReference>
<dbReference type="Pfam" id="PF13517">
    <property type="entry name" value="FG-GAP_3"/>
    <property type="match status" value="1"/>
</dbReference>
<dbReference type="InterPro" id="IPR013519">
    <property type="entry name" value="Int_alpha_beta-p"/>
</dbReference>
<evidence type="ECO:0000256" key="2">
    <source>
        <dbReference type="ARBA" id="ARBA00022737"/>
    </source>
</evidence>
<reference evidence="6 7" key="1">
    <citation type="submission" date="2019-01" db="EMBL/GenBank/DDBJ databases">
        <title>Genome sequences of Streptomyces and Rhizobium isolates collected from root and soil.</title>
        <authorList>
            <person name="Chhettri S."/>
            <person name="Sevigny J.L."/>
            <person name="Sen A."/>
            <person name="Ennis N."/>
            <person name="Tisa L."/>
        </authorList>
    </citation>
    <scope>NUCLEOTIDE SEQUENCE [LARGE SCALE GENOMIC DNA]</scope>
    <source>
        <strain evidence="6 7">San01</strain>
    </source>
</reference>
<dbReference type="AlphaFoldDB" id="A0A437PYR8"/>
<evidence type="ECO:0008006" key="8">
    <source>
        <dbReference type="Google" id="ProtNLM"/>
    </source>
</evidence>
<dbReference type="GO" id="GO:0007155">
    <property type="term" value="P:cell adhesion"/>
    <property type="evidence" value="ECO:0007669"/>
    <property type="project" value="InterPro"/>
</dbReference>
<dbReference type="EMBL" id="RZYA01000003">
    <property type="protein sequence ID" value="RVU27415.1"/>
    <property type="molecule type" value="Genomic_DNA"/>
</dbReference>
<dbReference type="InterPro" id="IPR028994">
    <property type="entry name" value="Integrin_alpha_N"/>
</dbReference>
<protein>
    <recommendedName>
        <fullName evidence="8">Integrin-like protein</fullName>
    </recommendedName>
</protein>
<dbReference type="InterPro" id="IPR013517">
    <property type="entry name" value="FG-GAP"/>
</dbReference>
<dbReference type="Proteomes" id="UP000283128">
    <property type="component" value="Unassembled WGS sequence"/>
</dbReference>
<evidence type="ECO:0000256" key="4">
    <source>
        <dbReference type="ARBA" id="ARBA00023180"/>
    </source>
</evidence>
<sequence length="450" mass="45557">MRLRTTTALAALVAAGLTPLTLPSAPASAAAAKYGDDFNGDGYRDYASYDESPNLGGGILVTFGTANGPGTVTQHIDQSSPGVYGADEADDMFGEVRAAADLDGDGYGDLAVAARGEDVDGRKDQGAVTILWGGKNGLSGGTALANKAPKQSYGYMGGDLATGDFNGDGKQDLAVVNAGKTYVYRGGFTRSGTTGSVTTLDKSSSAFDSTALIAGKVNGDSKTDLVIIGDVVTPSVRASDAWFIKGGSTLTSGKTLRVQSQLGGGDGIIADFDKDGYGDIAIGSPMYSGYKGRVSLWYGSSTGPGTSSRITQATSGVAGTPEADDWFGSSLSAGDVNGDGYQDLAVGAYGEEIDGKAYAGGVHVLKGRASGISGTGSQWFARNSPGVPGALTADDGIGWLVRLRDTNHDGMADLYFTGQAGSLRLPGSSSGITTTGAIPANDVPIEGFLQ</sequence>
<dbReference type="GO" id="GO:0016787">
    <property type="term" value="F:hydrolase activity"/>
    <property type="evidence" value="ECO:0007669"/>
    <property type="project" value="UniProtKB-KW"/>
</dbReference>
<dbReference type="PANTHER" id="PTHR23221">
    <property type="entry name" value="GLYCOSYLPHOSPHATIDYLINOSITOL PHOSPHOLIPASE D"/>
    <property type="match status" value="1"/>
</dbReference>
<keyword evidence="1 5" id="KW-0732">Signal</keyword>
<evidence type="ECO:0000256" key="5">
    <source>
        <dbReference type="SAM" id="SignalP"/>
    </source>
</evidence>
<evidence type="ECO:0000256" key="1">
    <source>
        <dbReference type="ARBA" id="ARBA00022729"/>
    </source>
</evidence>
<dbReference type="OrthoDB" id="9815928at2"/>
<dbReference type="GO" id="GO:0008305">
    <property type="term" value="C:integrin complex"/>
    <property type="evidence" value="ECO:0007669"/>
    <property type="project" value="InterPro"/>
</dbReference>
<comment type="caution">
    <text evidence="6">The sequence shown here is derived from an EMBL/GenBank/DDBJ whole genome shotgun (WGS) entry which is preliminary data.</text>
</comment>
<dbReference type="InterPro" id="IPR000413">
    <property type="entry name" value="Integrin_alpha"/>
</dbReference>
<dbReference type="PANTHER" id="PTHR23221:SF7">
    <property type="entry name" value="PHOSPHATIDYLINOSITOL-GLYCAN-SPECIFIC PHOSPHOLIPASE D"/>
    <property type="match status" value="1"/>
</dbReference>
<dbReference type="PROSITE" id="PS51470">
    <property type="entry name" value="FG_GAP"/>
    <property type="match status" value="1"/>
</dbReference>
<gene>
    <name evidence="6" type="ORF">EOT10_09640</name>
</gene>
<dbReference type="SMART" id="SM00191">
    <property type="entry name" value="Int_alpha"/>
    <property type="match status" value="4"/>
</dbReference>